<dbReference type="Gene3D" id="3.20.20.80">
    <property type="entry name" value="Glycosidases"/>
    <property type="match status" value="1"/>
</dbReference>
<comment type="similarity">
    <text evidence="1">Belongs to the glycosyl hydrolase 25 family.</text>
</comment>
<evidence type="ECO:0000313" key="4">
    <source>
        <dbReference type="EMBL" id="JAT07005.1"/>
    </source>
</evidence>
<dbReference type="GO" id="GO:0003796">
    <property type="term" value="F:lysozyme activity"/>
    <property type="evidence" value="ECO:0007669"/>
    <property type="project" value="InterPro"/>
</dbReference>
<dbReference type="SUPFAM" id="SSF51445">
    <property type="entry name" value="(Trans)glycosidases"/>
    <property type="match status" value="1"/>
</dbReference>
<dbReference type="Pfam" id="PF01183">
    <property type="entry name" value="Glyco_hydro_25"/>
    <property type="match status" value="1"/>
</dbReference>
<evidence type="ECO:0008006" key="5">
    <source>
        <dbReference type="Google" id="ProtNLM"/>
    </source>
</evidence>
<dbReference type="InterPro" id="IPR002053">
    <property type="entry name" value="Glyco_hydro_25"/>
</dbReference>
<dbReference type="GO" id="GO:0016052">
    <property type="term" value="P:carbohydrate catabolic process"/>
    <property type="evidence" value="ECO:0007669"/>
    <property type="project" value="TreeGrafter"/>
</dbReference>
<evidence type="ECO:0000256" key="1">
    <source>
        <dbReference type="ARBA" id="ARBA00010646"/>
    </source>
</evidence>
<reference evidence="4" key="1">
    <citation type="submission" date="2015-11" db="EMBL/GenBank/DDBJ databases">
        <title>De novo transcriptome assembly of four potential Pierce s Disease insect vectors from Arizona vineyards.</title>
        <authorList>
            <person name="Tassone E.E."/>
        </authorList>
    </citation>
    <scope>NUCLEOTIDE SEQUENCE</scope>
</reference>
<dbReference type="InterPro" id="IPR018077">
    <property type="entry name" value="Glyco_hydro_fam25_subgr"/>
</dbReference>
<dbReference type="GO" id="GO:0016998">
    <property type="term" value="P:cell wall macromolecule catabolic process"/>
    <property type="evidence" value="ECO:0007669"/>
    <property type="project" value="InterPro"/>
</dbReference>
<dbReference type="PANTHER" id="PTHR34135:SF2">
    <property type="entry name" value="LYSOZYME"/>
    <property type="match status" value="1"/>
</dbReference>
<dbReference type="PANTHER" id="PTHR34135">
    <property type="entry name" value="LYSOZYME"/>
    <property type="match status" value="1"/>
</dbReference>
<proteinExistence type="inferred from homology"/>
<organism evidence="4">
    <name type="scientific">Homalodisca liturata</name>
    <dbReference type="NCBI Taxonomy" id="320908"/>
    <lineage>
        <taxon>Eukaryota</taxon>
        <taxon>Metazoa</taxon>
        <taxon>Ecdysozoa</taxon>
        <taxon>Arthropoda</taxon>
        <taxon>Hexapoda</taxon>
        <taxon>Insecta</taxon>
        <taxon>Pterygota</taxon>
        <taxon>Neoptera</taxon>
        <taxon>Paraneoptera</taxon>
        <taxon>Hemiptera</taxon>
        <taxon>Auchenorrhyncha</taxon>
        <taxon>Membracoidea</taxon>
        <taxon>Cicadellidae</taxon>
        <taxon>Cicadellinae</taxon>
        <taxon>Proconiini</taxon>
        <taxon>Homalodisca</taxon>
    </lineage>
</organism>
<evidence type="ECO:0000256" key="3">
    <source>
        <dbReference type="ARBA" id="ARBA00023295"/>
    </source>
</evidence>
<dbReference type="InterPro" id="IPR017853">
    <property type="entry name" value="GH"/>
</dbReference>
<sequence length="200" mass="22607">MTSGFDRGIDVSHHNGDVTWEKVKSAGIKFAVAKASEGNHMEDSKFVVNFNGMKKNGIQAGAYHYLRGGQTAESQVAKIKAVLQKVSFDPDKDVLVIDVEEKGNEKVSADQMAETLNAVLSALKATYKNLYIYCGPYYWEDKVSWRKYDFSQYKLWIAHYTQGSPRIPSTWKNKGYTWWQYSETGNVDGVKGNVDLNRSK</sequence>
<dbReference type="AlphaFoldDB" id="A0A1B6K6G5"/>
<accession>A0A1B6K6G5</accession>
<dbReference type="EMBL" id="GECU01000702">
    <property type="protein sequence ID" value="JAT07005.1"/>
    <property type="molecule type" value="Transcribed_RNA"/>
</dbReference>
<name>A0A1B6K6G5_9HEMI</name>
<dbReference type="CDD" id="cd00599">
    <property type="entry name" value="GH25_muramidase"/>
    <property type="match status" value="1"/>
</dbReference>
<dbReference type="GO" id="GO:0009253">
    <property type="term" value="P:peptidoglycan catabolic process"/>
    <property type="evidence" value="ECO:0007669"/>
    <property type="project" value="InterPro"/>
</dbReference>
<dbReference type="PROSITE" id="PS51904">
    <property type="entry name" value="GLYCOSYL_HYDROL_F25_2"/>
    <property type="match status" value="1"/>
</dbReference>
<evidence type="ECO:0000256" key="2">
    <source>
        <dbReference type="ARBA" id="ARBA00022801"/>
    </source>
</evidence>
<keyword evidence="3" id="KW-0326">Glycosidase</keyword>
<protein>
    <recommendedName>
        <fullName evidence="5">Lysozyme</fullName>
    </recommendedName>
</protein>
<gene>
    <name evidence="4" type="ORF">g.45657</name>
</gene>
<keyword evidence="2" id="KW-0378">Hydrolase</keyword>
<dbReference type="SMART" id="SM00641">
    <property type="entry name" value="Glyco_25"/>
    <property type="match status" value="1"/>
</dbReference>